<dbReference type="HOGENOM" id="CLU_3392879_0_0_1"/>
<sequence>MKFQTSINILEFNRIIYLHGKLTRTFLSFLHL</sequence>
<dbReference type="Gramene" id="CMV066CT">
    <property type="protein sequence ID" value="CMV066CT"/>
    <property type="gene ID" value="CMV066C"/>
</dbReference>
<reference evidence="1" key="1">
    <citation type="journal article" date="2003" name="DNA Res.">
        <title>Complete sequence and analysis of the plastid genome of the unicellular red alga Cyanidioschyzon merolae.</title>
        <authorList>
            <person name="Ohta N."/>
            <person name="Matsuzaki M."/>
            <person name="Misumi O."/>
            <person name="Miyagishima S."/>
            <person name="Nozaki H."/>
            <person name="Tanaka K."/>
            <person name="Shin-i T."/>
            <person name="Kohara Y."/>
            <person name="Kuroiwa T."/>
        </authorList>
    </citation>
    <scope>NUCLEOTIDE SEQUENCE [LARGE SCALE GENOMIC DNA]</scope>
    <source>
        <strain evidence="1">10D</strain>
    </source>
</reference>
<name>Q85G40_CYAM1</name>
<dbReference type="Proteomes" id="UP000007014">
    <property type="component" value="Chloroplast"/>
</dbReference>
<keyword evidence="2" id="KW-1185">Reference proteome</keyword>
<geneLocation type="chloroplast" evidence="1"/>
<keyword evidence="1" id="KW-0934">Plastid</keyword>
<evidence type="ECO:0000313" key="1">
    <source>
        <dbReference type="EMBL" id="BAC76151.1"/>
    </source>
</evidence>
<evidence type="ECO:0000313" key="2">
    <source>
        <dbReference type="Proteomes" id="UP000007014"/>
    </source>
</evidence>
<dbReference type="KEGG" id="cme:CymeCp057"/>
<dbReference type="EMBL" id="AB002583">
    <property type="protein sequence ID" value="BAC76151.1"/>
    <property type="molecule type" value="Genomic_DNA"/>
</dbReference>
<accession>Q85G40</accession>
<dbReference type="GeneID" id="844913"/>
<proteinExistence type="predicted"/>
<keyword evidence="1" id="KW-0150">Chloroplast</keyword>
<dbReference type="RefSeq" id="NP_848989.1">
    <property type="nucleotide sequence ID" value="NC_004799.1"/>
</dbReference>
<dbReference type="AlphaFoldDB" id="Q85G40"/>
<protein>
    <submittedName>
        <fullName evidence="1">Uncharacterized protein</fullName>
    </submittedName>
</protein>
<dbReference type="STRING" id="280699.Q85G40"/>
<organism evidence="1 2">
    <name type="scientific">Cyanidioschyzon merolae (strain NIES-3377 / 10D)</name>
    <name type="common">Unicellular red alga</name>
    <dbReference type="NCBI Taxonomy" id="280699"/>
    <lineage>
        <taxon>Eukaryota</taxon>
        <taxon>Rhodophyta</taxon>
        <taxon>Bangiophyceae</taxon>
        <taxon>Cyanidiales</taxon>
        <taxon>Cyanidiaceae</taxon>
        <taxon>Cyanidioschyzon</taxon>
    </lineage>
</organism>